<evidence type="ECO:0000313" key="1">
    <source>
        <dbReference type="EMBL" id="MBU8873705.1"/>
    </source>
</evidence>
<accession>A0ABS6IKE5</accession>
<gene>
    <name evidence="1" type="ORF">KQ910_08010</name>
</gene>
<dbReference type="InterPro" id="IPR018912">
    <property type="entry name" value="DUF2478"/>
</dbReference>
<protein>
    <submittedName>
        <fullName evidence="1">DUF2478 domain-containing protein</fullName>
    </submittedName>
</protein>
<evidence type="ECO:0000313" key="2">
    <source>
        <dbReference type="Proteomes" id="UP000727907"/>
    </source>
</evidence>
<organism evidence="1 2">
    <name type="scientific">Reyranella humidisoli</name>
    <dbReference type="NCBI Taxonomy" id="2849149"/>
    <lineage>
        <taxon>Bacteria</taxon>
        <taxon>Pseudomonadati</taxon>
        <taxon>Pseudomonadota</taxon>
        <taxon>Alphaproteobacteria</taxon>
        <taxon>Hyphomicrobiales</taxon>
        <taxon>Reyranellaceae</taxon>
        <taxon>Reyranella</taxon>
    </lineage>
</organism>
<dbReference type="Proteomes" id="UP000727907">
    <property type="component" value="Unassembled WGS sequence"/>
</dbReference>
<dbReference type="EMBL" id="JAHOPB010000001">
    <property type="protein sequence ID" value="MBU8873705.1"/>
    <property type="molecule type" value="Genomic_DNA"/>
</dbReference>
<dbReference type="RefSeq" id="WP_216958106.1">
    <property type="nucleotide sequence ID" value="NZ_JAHOPB010000001.1"/>
</dbReference>
<keyword evidence="2" id="KW-1185">Reference proteome</keyword>
<sequence>MSDVLIAALAYADGVYPDRVMARAIEPLRERGIALAGALQLESTGMEGRHPCDIVLQDLSTGEVTAIAEDRGREARGCRLDVGLLTDLAEAVTASLRLEQPRLLVVNKFGKIEADGGGLRGAIAEAVSQGIPVLVGVPARNLDRWRIFAGPLAVELPADSSVIAEWLQAHGLPVAPGVGVRDAGTLRRG</sequence>
<proteinExistence type="predicted"/>
<dbReference type="Pfam" id="PF10649">
    <property type="entry name" value="DUF2478"/>
    <property type="match status" value="1"/>
</dbReference>
<comment type="caution">
    <text evidence="1">The sequence shown here is derived from an EMBL/GenBank/DDBJ whole genome shotgun (WGS) entry which is preliminary data.</text>
</comment>
<reference evidence="1 2" key="1">
    <citation type="submission" date="2021-06" db="EMBL/GenBank/DDBJ databases">
        <authorList>
            <person name="Lee D.H."/>
        </authorList>
    </citation>
    <scope>NUCLEOTIDE SEQUENCE [LARGE SCALE GENOMIC DNA]</scope>
    <source>
        <strain evidence="1 2">MMS21-HV4-11</strain>
    </source>
</reference>
<name>A0ABS6IKE5_9HYPH</name>